<name>A0ABW9SDX9_9BACT</name>
<feature type="non-terminal residue" evidence="1">
    <location>
        <position position="96"/>
    </location>
</feature>
<comment type="caution">
    <text evidence="1">The sequence shown here is derived from an EMBL/GenBank/DDBJ whole genome shotgun (WGS) entry which is preliminary data.</text>
</comment>
<dbReference type="GO" id="GO:0032259">
    <property type="term" value="P:methylation"/>
    <property type="evidence" value="ECO:0007669"/>
    <property type="project" value="UniProtKB-KW"/>
</dbReference>
<dbReference type="Proteomes" id="UP000434916">
    <property type="component" value="Unassembled WGS sequence"/>
</dbReference>
<protein>
    <submittedName>
        <fullName evidence="1">DNA methylase N-4</fullName>
    </submittedName>
</protein>
<keyword evidence="1" id="KW-0489">Methyltransferase</keyword>
<reference evidence="1 2" key="1">
    <citation type="journal article" date="2019" name="Nat. Med.">
        <title>A library of human gut bacterial isolates paired with longitudinal multiomics data enables mechanistic microbiome research.</title>
        <authorList>
            <person name="Poyet M."/>
            <person name="Groussin M."/>
            <person name="Gibbons S.M."/>
            <person name="Avila-Pacheco J."/>
            <person name="Jiang X."/>
            <person name="Kearney S.M."/>
            <person name="Perrotta A.R."/>
            <person name="Berdy B."/>
            <person name="Zhao S."/>
            <person name="Lieberman T.D."/>
            <person name="Swanson P.K."/>
            <person name="Smith M."/>
            <person name="Roesemann S."/>
            <person name="Alexander J.E."/>
            <person name="Rich S.A."/>
            <person name="Livny J."/>
            <person name="Vlamakis H."/>
            <person name="Clish C."/>
            <person name="Bullock K."/>
            <person name="Deik A."/>
            <person name="Scott J."/>
            <person name="Pierce K.A."/>
            <person name="Xavier R.J."/>
            <person name="Alm E.J."/>
        </authorList>
    </citation>
    <scope>NUCLEOTIDE SEQUENCE [LARGE SCALE GENOMIC DNA]</scope>
    <source>
        <strain evidence="1 2">BIOML-A29</strain>
    </source>
</reference>
<evidence type="ECO:0000313" key="1">
    <source>
        <dbReference type="EMBL" id="MTU40919.1"/>
    </source>
</evidence>
<accession>A0ABW9SDX9</accession>
<sequence length="96" mass="10837">MKTYIEFLKEKMAISQQTGFNIDLEEISPTLYPHVKDTVRWAVAGGCRAIFSSFGMQKTVTQLEILRVILSHKGGKGLIVCPKRVVVEFLTQAEQH</sequence>
<dbReference type="GO" id="GO:0008168">
    <property type="term" value="F:methyltransferase activity"/>
    <property type="evidence" value="ECO:0007669"/>
    <property type="project" value="UniProtKB-KW"/>
</dbReference>
<keyword evidence="2" id="KW-1185">Reference proteome</keyword>
<gene>
    <name evidence="1" type="ORF">GMD82_15985</name>
</gene>
<proteinExistence type="predicted"/>
<dbReference type="EMBL" id="WNCN01000025">
    <property type="protein sequence ID" value="MTU40919.1"/>
    <property type="molecule type" value="Genomic_DNA"/>
</dbReference>
<evidence type="ECO:0000313" key="2">
    <source>
        <dbReference type="Proteomes" id="UP000434916"/>
    </source>
</evidence>
<organism evidence="1 2">
    <name type="scientific">Parabacteroides merdae</name>
    <dbReference type="NCBI Taxonomy" id="46503"/>
    <lineage>
        <taxon>Bacteria</taxon>
        <taxon>Pseudomonadati</taxon>
        <taxon>Bacteroidota</taxon>
        <taxon>Bacteroidia</taxon>
        <taxon>Bacteroidales</taxon>
        <taxon>Tannerellaceae</taxon>
        <taxon>Parabacteroides</taxon>
    </lineage>
</organism>
<keyword evidence="1" id="KW-0808">Transferase</keyword>